<proteinExistence type="predicted"/>
<name>A0ACC6NY27_9BURK</name>
<evidence type="ECO:0000313" key="1">
    <source>
        <dbReference type="EMBL" id="MEJ7136878.1"/>
    </source>
</evidence>
<dbReference type="Proteomes" id="UP001364695">
    <property type="component" value="Unassembled WGS sequence"/>
</dbReference>
<organism evidence="1 2">
    <name type="scientific">Amphibiibacter pelophylacis</name>
    <dbReference type="NCBI Taxonomy" id="1799477"/>
    <lineage>
        <taxon>Bacteria</taxon>
        <taxon>Pseudomonadati</taxon>
        <taxon>Pseudomonadota</taxon>
        <taxon>Betaproteobacteria</taxon>
        <taxon>Burkholderiales</taxon>
        <taxon>Sphaerotilaceae</taxon>
        <taxon>Amphibiibacter</taxon>
    </lineage>
</organism>
<accession>A0ACC6NY27</accession>
<evidence type="ECO:0000313" key="2">
    <source>
        <dbReference type="Proteomes" id="UP001364695"/>
    </source>
</evidence>
<reference evidence="1" key="1">
    <citation type="submission" date="2023-10" db="EMBL/GenBank/DDBJ databases">
        <title>Amphibacter perezi, gen. nov., sp. nov. a novel taxa of the family Comamonadaceae, class Betaproteobacteria isolated from the skin microbiota of Pelophylax perezi from different populations.</title>
        <authorList>
            <person name="Costa S."/>
            <person name="Proenca D.N."/>
            <person name="Lopes I."/>
            <person name="Morais P.V."/>
        </authorList>
    </citation>
    <scope>NUCLEOTIDE SEQUENCE</scope>
    <source>
        <strain evidence="1">SL12-8</strain>
    </source>
</reference>
<protein>
    <submittedName>
        <fullName evidence="1">WYL domain-containing protein</fullName>
    </submittedName>
</protein>
<keyword evidence="2" id="KW-1185">Reference proteome</keyword>
<gene>
    <name evidence="1" type="ORF">RV045_00340</name>
</gene>
<sequence>MASASTYDAVSRQWEILKILPTRTPGLTSNEIHKELILRGYRTSRRTLERDLKELHARFTGLSCNDKGRPYGWYKTPGLGEELHELSLADALSTRLVEELLRPLLPGGILRPLEERFGSARRKLDGLGGRNPLAAWARKVRYVQPTLSLQPPSLDEAALATVQDALLRDESVRVCYARPGDAEARELLLHPHALVQRGQTGYLLATAFGYDDLRLYALHRLHSATATHEPVRRQPKFDLDDYLRHNPLEFGSAERIRLVLWVDDDLAAILRETPLAPGQTLSEAPGGHRLEADVAYTWQLQWWLQSQGARLEVLAPAVLRQAVGNEVLALAEKYRHDSPAPSAASVAN</sequence>
<dbReference type="EMBL" id="JAWDIE010000001">
    <property type="protein sequence ID" value="MEJ7136878.1"/>
    <property type="molecule type" value="Genomic_DNA"/>
</dbReference>
<comment type="caution">
    <text evidence="1">The sequence shown here is derived from an EMBL/GenBank/DDBJ whole genome shotgun (WGS) entry which is preliminary data.</text>
</comment>